<feature type="region of interest" description="Disordered" evidence="1">
    <location>
        <begin position="1"/>
        <end position="40"/>
    </location>
</feature>
<protein>
    <submittedName>
        <fullName evidence="2">Glutamyl endopeptidase</fullName>
    </submittedName>
</protein>
<gene>
    <name evidence="2" type="ORF">L195_g014568</name>
</gene>
<evidence type="ECO:0000256" key="1">
    <source>
        <dbReference type="SAM" id="MobiDB-lite"/>
    </source>
</evidence>
<dbReference type="EMBL" id="ASHM01009698">
    <property type="protein sequence ID" value="PNY17816.1"/>
    <property type="molecule type" value="Genomic_DNA"/>
</dbReference>
<sequence length="40" mass="4028">MSTSRLRHIAPLSAMSTKDGAGNNAVSSSATAATSNDYEG</sequence>
<comment type="caution">
    <text evidence="2">The sequence shown here is derived from an EMBL/GenBank/DDBJ whole genome shotgun (WGS) entry which is preliminary data.</text>
</comment>
<reference evidence="2 3" key="1">
    <citation type="journal article" date="2014" name="Am. J. Bot.">
        <title>Genome assembly and annotation for red clover (Trifolium pratense; Fabaceae).</title>
        <authorList>
            <person name="Istvanek J."/>
            <person name="Jaros M."/>
            <person name="Krenek A."/>
            <person name="Repkova J."/>
        </authorList>
    </citation>
    <scope>NUCLEOTIDE SEQUENCE [LARGE SCALE GENOMIC DNA]</scope>
    <source>
        <strain evidence="3">cv. Tatra</strain>
        <tissue evidence="2">Young leaves</tissue>
    </source>
</reference>
<proteinExistence type="predicted"/>
<evidence type="ECO:0000313" key="3">
    <source>
        <dbReference type="Proteomes" id="UP000236291"/>
    </source>
</evidence>
<accession>A0A2K3PRA4</accession>
<organism evidence="2 3">
    <name type="scientific">Trifolium pratense</name>
    <name type="common">Red clover</name>
    <dbReference type="NCBI Taxonomy" id="57577"/>
    <lineage>
        <taxon>Eukaryota</taxon>
        <taxon>Viridiplantae</taxon>
        <taxon>Streptophyta</taxon>
        <taxon>Embryophyta</taxon>
        <taxon>Tracheophyta</taxon>
        <taxon>Spermatophyta</taxon>
        <taxon>Magnoliopsida</taxon>
        <taxon>eudicotyledons</taxon>
        <taxon>Gunneridae</taxon>
        <taxon>Pentapetalae</taxon>
        <taxon>rosids</taxon>
        <taxon>fabids</taxon>
        <taxon>Fabales</taxon>
        <taxon>Fabaceae</taxon>
        <taxon>Papilionoideae</taxon>
        <taxon>50 kb inversion clade</taxon>
        <taxon>NPAAA clade</taxon>
        <taxon>Hologalegina</taxon>
        <taxon>IRL clade</taxon>
        <taxon>Trifolieae</taxon>
        <taxon>Trifolium</taxon>
    </lineage>
</organism>
<dbReference type="AlphaFoldDB" id="A0A2K3PRA4"/>
<reference evidence="2 3" key="2">
    <citation type="journal article" date="2017" name="Front. Plant Sci.">
        <title>Gene Classification and Mining of Molecular Markers Useful in Red Clover (Trifolium pratense) Breeding.</title>
        <authorList>
            <person name="Istvanek J."/>
            <person name="Dluhosova J."/>
            <person name="Dluhos P."/>
            <person name="Patkova L."/>
            <person name="Nedelnik J."/>
            <person name="Repkova J."/>
        </authorList>
    </citation>
    <scope>NUCLEOTIDE SEQUENCE [LARGE SCALE GENOMIC DNA]</scope>
    <source>
        <strain evidence="3">cv. Tatra</strain>
        <tissue evidence="2">Young leaves</tissue>
    </source>
</reference>
<dbReference type="Proteomes" id="UP000236291">
    <property type="component" value="Unassembled WGS sequence"/>
</dbReference>
<evidence type="ECO:0000313" key="2">
    <source>
        <dbReference type="EMBL" id="PNY17816.1"/>
    </source>
</evidence>
<feature type="compositionally biased region" description="Low complexity" evidence="1">
    <location>
        <begin position="20"/>
        <end position="40"/>
    </location>
</feature>
<name>A0A2K3PRA4_TRIPR</name>